<name>A0A8E2JSE4_9PEZI</name>
<organism evidence="1 2">
    <name type="scientific">Glonium stellatum</name>
    <dbReference type="NCBI Taxonomy" id="574774"/>
    <lineage>
        <taxon>Eukaryota</taxon>
        <taxon>Fungi</taxon>
        <taxon>Dikarya</taxon>
        <taxon>Ascomycota</taxon>
        <taxon>Pezizomycotina</taxon>
        <taxon>Dothideomycetes</taxon>
        <taxon>Pleosporomycetidae</taxon>
        <taxon>Gloniales</taxon>
        <taxon>Gloniaceae</taxon>
        <taxon>Glonium</taxon>
    </lineage>
</organism>
<evidence type="ECO:0000313" key="2">
    <source>
        <dbReference type="Proteomes" id="UP000250140"/>
    </source>
</evidence>
<dbReference type="Proteomes" id="UP000250140">
    <property type="component" value="Unassembled WGS sequence"/>
</dbReference>
<accession>A0A8E2JSE4</accession>
<dbReference type="AlphaFoldDB" id="A0A8E2JSE4"/>
<gene>
    <name evidence="1" type="ORF">AOQ84DRAFT_50784</name>
</gene>
<evidence type="ECO:0000313" key="1">
    <source>
        <dbReference type="EMBL" id="OCL07910.1"/>
    </source>
</evidence>
<protein>
    <submittedName>
        <fullName evidence="1">Uncharacterized protein</fullName>
    </submittedName>
</protein>
<reference evidence="1 2" key="1">
    <citation type="journal article" date="2016" name="Nat. Commun.">
        <title>Ectomycorrhizal ecology is imprinted in the genome of the dominant symbiotic fungus Cenococcum geophilum.</title>
        <authorList>
            <consortium name="DOE Joint Genome Institute"/>
            <person name="Peter M."/>
            <person name="Kohler A."/>
            <person name="Ohm R.A."/>
            <person name="Kuo A."/>
            <person name="Krutzmann J."/>
            <person name="Morin E."/>
            <person name="Arend M."/>
            <person name="Barry K.W."/>
            <person name="Binder M."/>
            <person name="Choi C."/>
            <person name="Clum A."/>
            <person name="Copeland A."/>
            <person name="Grisel N."/>
            <person name="Haridas S."/>
            <person name="Kipfer T."/>
            <person name="LaButti K."/>
            <person name="Lindquist E."/>
            <person name="Lipzen A."/>
            <person name="Maire R."/>
            <person name="Meier B."/>
            <person name="Mihaltcheva S."/>
            <person name="Molinier V."/>
            <person name="Murat C."/>
            <person name="Poggeler S."/>
            <person name="Quandt C.A."/>
            <person name="Sperisen C."/>
            <person name="Tritt A."/>
            <person name="Tisserant E."/>
            <person name="Crous P.W."/>
            <person name="Henrissat B."/>
            <person name="Nehls U."/>
            <person name="Egli S."/>
            <person name="Spatafora J.W."/>
            <person name="Grigoriev I.V."/>
            <person name="Martin F.M."/>
        </authorList>
    </citation>
    <scope>NUCLEOTIDE SEQUENCE [LARGE SCALE GENOMIC DNA]</scope>
    <source>
        <strain evidence="1 2">CBS 207.34</strain>
    </source>
</reference>
<proteinExistence type="predicted"/>
<sequence>MELSLLLNSEPSAKSDFTARMPCLARPVSQAPGGIPNSVDNAASPYSINDRMTESDLDWIFKGIVFCPSLKAGQDSQVKLRCPECKRTGMSEATYGTKHDWGRHLIDYHYTNSLWTVLLLIFNIRKKPY</sequence>
<keyword evidence="2" id="KW-1185">Reference proteome</keyword>
<dbReference type="EMBL" id="KV749759">
    <property type="protein sequence ID" value="OCL07910.1"/>
    <property type="molecule type" value="Genomic_DNA"/>
</dbReference>